<feature type="region of interest" description="Disordered" evidence="9">
    <location>
        <begin position="139"/>
        <end position="162"/>
    </location>
</feature>
<dbReference type="EMBL" id="JAADJZ010000015">
    <property type="protein sequence ID" value="KAF2869837.1"/>
    <property type="molecule type" value="Genomic_DNA"/>
</dbReference>
<accession>A0A7C8I3D7</accession>
<dbReference type="GO" id="GO:0016740">
    <property type="term" value="F:transferase activity"/>
    <property type="evidence" value="ECO:0007669"/>
    <property type="project" value="UniProtKB-KW"/>
</dbReference>
<feature type="compositionally biased region" description="Basic residues" evidence="9">
    <location>
        <begin position="755"/>
        <end position="764"/>
    </location>
</feature>
<dbReference type="OrthoDB" id="10009520at2759"/>
<dbReference type="GO" id="GO:0008270">
    <property type="term" value="F:zinc ion binding"/>
    <property type="evidence" value="ECO:0007669"/>
    <property type="project" value="UniProtKB-KW"/>
</dbReference>
<dbReference type="PROSITE" id="PS51873">
    <property type="entry name" value="TRIAD"/>
    <property type="match status" value="1"/>
</dbReference>
<keyword evidence="3" id="KW-0479">Metal-binding</keyword>
<dbReference type="Pfam" id="PF26200">
    <property type="entry name" value="Rcat_RNF216"/>
    <property type="match status" value="1"/>
</dbReference>
<dbReference type="InterPro" id="IPR051628">
    <property type="entry name" value="LUBAC_E3_Ligases"/>
</dbReference>
<evidence type="ECO:0000313" key="12">
    <source>
        <dbReference type="Proteomes" id="UP000481861"/>
    </source>
</evidence>
<evidence type="ECO:0000256" key="3">
    <source>
        <dbReference type="ARBA" id="ARBA00022723"/>
    </source>
</evidence>
<keyword evidence="5" id="KW-0863">Zinc-finger</keyword>
<evidence type="ECO:0000256" key="9">
    <source>
        <dbReference type="SAM" id="MobiDB-lite"/>
    </source>
</evidence>
<dbReference type="InterPro" id="IPR044066">
    <property type="entry name" value="TRIAD_supradom"/>
</dbReference>
<dbReference type="CDD" id="cd20339">
    <property type="entry name" value="BRcat_RBR_RNF216"/>
    <property type="match status" value="1"/>
</dbReference>
<evidence type="ECO:0000256" key="5">
    <source>
        <dbReference type="ARBA" id="ARBA00022771"/>
    </source>
</evidence>
<gene>
    <name evidence="11" type="ORF">BDV95DRAFT_88909</name>
</gene>
<feature type="compositionally biased region" description="Low complexity" evidence="9">
    <location>
        <begin position="714"/>
        <end position="727"/>
    </location>
</feature>
<evidence type="ECO:0000256" key="8">
    <source>
        <dbReference type="SAM" id="Coils"/>
    </source>
</evidence>
<protein>
    <recommendedName>
        <fullName evidence="10">RING-type domain-containing protein</fullName>
    </recommendedName>
</protein>
<feature type="domain" description="RING-type" evidence="10">
    <location>
        <begin position="290"/>
        <end position="505"/>
    </location>
</feature>
<evidence type="ECO:0000256" key="7">
    <source>
        <dbReference type="ARBA" id="ARBA00022833"/>
    </source>
</evidence>
<dbReference type="Gene3D" id="1.20.120.1750">
    <property type="match status" value="1"/>
</dbReference>
<evidence type="ECO:0000256" key="6">
    <source>
        <dbReference type="ARBA" id="ARBA00022786"/>
    </source>
</evidence>
<dbReference type="PANTHER" id="PTHR22770">
    <property type="entry name" value="UBIQUITIN CONJUGATING ENZYME 7 INTERACTING PROTEIN-RELATED"/>
    <property type="match status" value="1"/>
</dbReference>
<feature type="coiled-coil region" evidence="8">
    <location>
        <begin position="254"/>
        <end position="289"/>
    </location>
</feature>
<keyword evidence="6" id="KW-0833">Ubl conjugation pathway</keyword>
<evidence type="ECO:0000256" key="4">
    <source>
        <dbReference type="ARBA" id="ARBA00022737"/>
    </source>
</evidence>
<sequence>MAYHADEHEHEVIDLLSDYEEDSDNDYFYDLDADIPPDADDVHNLHGLQAVPDHDVIDLTAIPDVDIPPGPLNDLPRCPPPVAENEELVSEEVCLQMMLDVLPDISVNFAFDLIKEKTQDDTRTPTTCERLIAKLLDDGTFPKEEAENTDRKRKNDDEDEDLVNLYDEGEQDTREYHHASLNLLKDQFQDLPMRHFQATLEKEKTLYKAYLVIEEQHRNYNRIAAPFSKLQKRRNATRYEDILIQAGSKLPKELRAAKQKIEKEAIKRRKLEEADRAEQENLLEAQMNNHMGDCQCCFDDFPINRMVSCNGDTIHFVCKDCAKSYVENELGSSRCRPVCFADTACGGTFTRQQLQSFLSEKSFDRLEHMQQQQDLAAAGLDFLSECPFCDYKAECLPVDVDKEFRCQNPKCRKISCRLCQKDTHIPLTCEEAKKEGNLTVRHVIEEAMSAAMIRYCNRCKHPFVKDYGCNKMSCSRCRNVQCYVCSKDVTDYNHFSDAINSSRCPLHDNVESRHEQEVKKAAEEATAKVRAENPGLSETDVMIQVSDRVKQAEQARLGQAQVAHDGFPFLMQGDILVRAPVGPGAPINPVALAGPAGPGVYGGPVYRAQAGVARLAAAIQHLRPGLAAEPVQRPLAPVPIPNRQRPEGAPLDFGFGFDPYMADMPDLHNPFFLAAAGEALPNQPQQHAAPQPTGADRAEARIQQLRAQLQQQEMAMNQRQQHLQQRNQQRRAEALAFQQMRANLARDNMPDMRPGVHRNPRRDV</sequence>
<comment type="caution">
    <text evidence="11">The sequence shown here is derived from an EMBL/GenBank/DDBJ whole genome shotgun (WGS) entry which is preliminary data.</text>
</comment>
<dbReference type="Proteomes" id="UP000481861">
    <property type="component" value="Unassembled WGS sequence"/>
</dbReference>
<evidence type="ECO:0000313" key="11">
    <source>
        <dbReference type="EMBL" id="KAF2869837.1"/>
    </source>
</evidence>
<evidence type="ECO:0000259" key="10">
    <source>
        <dbReference type="PROSITE" id="PS51873"/>
    </source>
</evidence>
<feature type="compositionally biased region" description="Basic and acidic residues" evidence="9">
    <location>
        <begin position="139"/>
        <end position="156"/>
    </location>
</feature>
<keyword evidence="12" id="KW-1185">Reference proteome</keyword>
<keyword evidence="4" id="KW-0677">Repeat</keyword>
<keyword evidence="8" id="KW-0175">Coiled coil</keyword>
<keyword evidence="7" id="KW-0862">Zinc</keyword>
<keyword evidence="2" id="KW-0808">Transferase</keyword>
<dbReference type="InterPro" id="IPR047545">
    <property type="entry name" value="BRcat_RBR_RNF216"/>
</dbReference>
<organism evidence="11 12">
    <name type="scientific">Massariosphaeria phaeospora</name>
    <dbReference type="NCBI Taxonomy" id="100035"/>
    <lineage>
        <taxon>Eukaryota</taxon>
        <taxon>Fungi</taxon>
        <taxon>Dikarya</taxon>
        <taxon>Ascomycota</taxon>
        <taxon>Pezizomycotina</taxon>
        <taxon>Dothideomycetes</taxon>
        <taxon>Pleosporomycetidae</taxon>
        <taxon>Pleosporales</taxon>
        <taxon>Pleosporales incertae sedis</taxon>
        <taxon>Massariosphaeria</taxon>
    </lineage>
</organism>
<name>A0A7C8I3D7_9PLEO</name>
<dbReference type="AlphaFoldDB" id="A0A7C8I3D7"/>
<feature type="region of interest" description="Disordered" evidence="9">
    <location>
        <begin position="714"/>
        <end position="764"/>
    </location>
</feature>
<evidence type="ECO:0000256" key="1">
    <source>
        <dbReference type="ARBA" id="ARBA00004906"/>
    </source>
</evidence>
<dbReference type="PANTHER" id="PTHR22770:SF47">
    <property type="entry name" value="E3 UBIQUITIN-PROTEIN LIGASE RNF216"/>
    <property type="match status" value="1"/>
</dbReference>
<dbReference type="CDD" id="cd20353">
    <property type="entry name" value="Rcat_RBR_RNF216"/>
    <property type="match status" value="1"/>
</dbReference>
<dbReference type="SUPFAM" id="SSF57850">
    <property type="entry name" value="RING/U-box"/>
    <property type="match status" value="1"/>
</dbReference>
<dbReference type="InterPro" id="IPR047546">
    <property type="entry name" value="Rcat_RBR_RNF216"/>
</dbReference>
<comment type="pathway">
    <text evidence="1">Protein modification; protein ubiquitination.</text>
</comment>
<proteinExistence type="predicted"/>
<reference evidence="11 12" key="1">
    <citation type="submission" date="2020-01" db="EMBL/GenBank/DDBJ databases">
        <authorList>
            <consortium name="DOE Joint Genome Institute"/>
            <person name="Haridas S."/>
            <person name="Albert R."/>
            <person name="Binder M."/>
            <person name="Bloem J."/>
            <person name="Labutti K."/>
            <person name="Salamov A."/>
            <person name="Andreopoulos B."/>
            <person name="Baker S.E."/>
            <person name="Barry K."/>
            <person name="Bills G."/>
            <person name="Bluhm B.H."/>
            <person name="Cannon C."/>
            <person name="Castanera R."/>
            <person name="Culley D.E."/>
            <person name="Daum C."/>
            <person name="Ezra D."/>
            <person name="Gonzalez J.B."/>
            <person name="Henrissat B."/>
            <person name="Kuo A."/>
            <person name="Liang C."/>
            <person name="Lipzen A."/>
            <person name="Lutzoni F."/>
            <person name="Magnuson J."/>
            <person name="Mondo S."/>
            <person name="Nolan M."/>
            <person name="Ohm R."/>
            <person name="Pangilinan J."/>
            <person name="Park H.-J.H."/>
            <person name="Ramirez L."/>
            <person name="Alfaro M."/>
            <person name="Sun H."/>
            <person name="Tritt A."/>
            <person name="Yoshinaga Y."/>
            <person name="Zwiers L.-H.L."/>
            <person name="Turgeon B.G."/>
            <person name="Goodwin S.B."/>
            <person name="Spatafora J.W."/>
            <person name="Crous P.W."/>
            <person name="Grigoriev I.V."/>
        </authorList>
    </citation>
    <scope>NUCLEOTIDE SEQUENCE [LARGE SCALE GENOMIC DNA]</scope>
    <source>
        <strain evidence="11 12">CBS 611.86</strain>
    </source>
</reference>
<evidence type="ECO:0000256" key="2">
    <source>
        <dbReference type="ARBA" id="ARBA00022679"/>
    </source>
</evidence>